<name>A0A8B0SB63_9GAMM</name>
<proteinExistence type="inferred from homology"/>
<dbReference type="PIRSF" id="PIRSF002741">
    <property type="entry name" value="MppA"/>
    <property type="match status" value="1"/>
</dbReference>
<dbReference type="Pfam" id="PF00496">
    <property type="entry name" value="SBP_bac_5"/>
    <property type="match status" value="1"/>
</dbReference>
<dbReference type="EMBL" id="JAFMPM010000008">
    <property type="protein sequence ID" value="MBO0614315.1"/>
    <property type="molecule type" value="Genomic_DNA"/>
</dbReference>
<evidence type="ECO:0000313" key="7">
    <source>
        <dbReference type="EMBL" id="QTX09163.1"/>
    </source>
</evidence>
<evidence type="ECO:0000256" key="3">
    <source>
        <dbReference type="ARBA" id="ARBA00022729"/>
    </source>
</evidence>
<evidence type="ECO:0000256" key="1">
    <source>
        <dbReference type="ARBA" id="ARBA00005695"/>
    </source>
</evidence>
<keyword evidence="4" id="KW-0472">Membrane</keyword>
<reference evidence="7" key="2">
    <citation type="submission" date="2021-04" db="EMBL/GenBank/DDBJ databases">
        <title>Complete Genome and methylome analysis of Thiothrix fructosivorans ATCC 49748.</title>
        <authorList>
            <person name="Fomenkov A."/>
            <person name="Sun L."/>
            <person name="Vincze T."/>
            <person name="Grabovich M.Y."/>
            <person name="Roberts R.J."/>
        </authorList>
    </citation>
    <scope>NUCLEOTIDE SEQUENCE</scope>
    <source>
        <strain evidence="7">ATCC 49748</strain>
    </source>
</reference>
<dbReference type="InterPro" id="IPR030678">
    <property type="entry name" value="Peptide/Ni-bd"/>
</dbReference>
<dbReference type="PANTHER" id="PTHR30290">
    <property type="entry name" value="PERIPLASMIC BINDING COMPONENT OF ABC TRANSPORTER"/>
    <property type="match status" value="1"/>
</dbReference>
<keyword evidence="4" id="KW-0812">Transmembrane</keyword>
<evidence type="ECO:0000313" key="6">
    <source>
        <dbReference type="EMBL" id="MBO0614315.1"/>
    </source>
</evidence>
<protein>
    <submittedName>
        <fullName evidence="7">Peptide-binding protein</fullName>
    </submittedName>
</protein>
<dbReference type="GO" id="GO:1904680">
    <property type="term" value="F:peptide transmembrane transporter activity"/>
    <property type="evidence" value="ECO:0007669"/>
    <property type="project" value="TreeGrafter"/>
</dbReference>
<dbReference type="GO" id="GO:0015833">
    <property type="term" value="P:peptide transport"/>
    <property type="evidence" value="ECO:0007669"/>
    <property type="project" value="TreeGrafter"/>
</dbReference>
<sequence>MQKRSSAPGWFLTLLISLVIVLIVLTMYQIDRQWNKLSDVQAAMAEQAKDIRELRTALASGTVRQQASATTEASPAVATAFKRAQTMTQQANYAQGDWSVDAFGTSLKTLTPLVSTDAYASEVQSYVQESLITRNPDTLEWEGLIAKGWQVSPDGLTITFQMRDDVTFSDGVPLTAEDIVFSFNFIMTEAIQAPRQRAYLEKIKEVKANGKYEVVFVYKEPYFEAFDLAGTLSIMPKHFYEPYLQTPQAFNESKGLLLGSGPYRLADPKSWRPDAGSVELVRNERYWGDVQPSFNRVLWKIIQNDSARLTTYRNGEIDAYGARPKEYADLKNDPQIMGKSSNFEYMPPVAGYSYIGWNQERGGKPTRFADKRVRQAMSYLTDVQRIIKDIQLGYAEPALSPFNNASKQHDPSLQSYLFNLEKAQTLLKEAGYEDRNKDGVLEDKEGKAFEFKLTYFEANEDTKRMVLLLKDLYARAGVKLEPFPQEWPVMLEYLNKKDFDAITLGWTSGIETDIFQMFHSSQAKTDGDNTISYKNPELDKLIDQARATVEEAKRMPLWQQAERIMVEDQPYTFLFRKQVLSFVDKRIQNLQMTKLGLNRGSLPVENYVPAAMQKYNQ</sequence>
<keyword evidence="3" id="KW-0732">Signal</keyword>
<dbReference type="PANTHER" id="PTHR30290:SF9">
    <property type="entry name" value="OLIGOPEPTIDE-BINDING PROTEIN APPA"/>
    <property type="match status" value="1"/>
</dbReference>
<evidence type="ECO:0000259" key="5">
    <source>
        <dbReference type="Pfam" id="PF00496"/>
    </source>
</evidence>
<dbReference type="Proteomes" id="UP000664466">
    <property type="component" value="Unassembled WGS sequence"/>
</dbReference>
<organism evidence="7">
    <name type="scientific">Thiothrix fructosivorans</name>
    <dbReference type="NCBI Taxonomy" id="111770"/>
    <lineage>
        <taxon>Bacteria</taxon>
        <taxon>Pseudomonadati</taxon>
        <taxon>Pseudomonadota</taxon>
        <taxon>Gammaproteobacteria</taxon>
        <taxon>Thiotrichales</taxon>
        <taxon>Thiotrichaceae</taxon>
        <taxon>Thiothrix</taxon>
    </lineage>
</organism>
<dbReference type="InterPro" id="IPR000914">
    <property type="entry name" value="SBP_5_dom"/>
</dbReference>
<dbReference type="GO" id="GO:0043190">
    <property type="term" value="C:ATP-binding cassette (ABC) transporter complex"/>
    <property type="evidence" value="ECO:0007669"/>
    <property type="project" value="InterPro"/>
</dbReference>
<dbReference type="CDD" id="cd08514">
    <property type="entry name" value="PBP2_AppA_like"/>
    <property type="match status" value="1"/>
</dbReference>
<keyword evidence="4" id="KW-1133">Transmembrane helix</keyword>
<dbReference type="Gene3D" id="3.90.76.10">
    <property type="entry name" value="Dipeptide-binding Protein, Domain 1"/>
    <property type="match status" value="1"/>
</dbReference>
<keyword evidence="2" id="KW-0813">Transport</keyword>
<dbReference type="InterPro" id="IPR039424">
    <property type="entry name" value="SBP_5"/>
</dbReference>
<reference evidence="6 8" key="1">
    <citation type="submission" date="2021-03" db="EMBL/GenBank/DDBJ databases">
        <title>Draft genome and methylome analysis of Thiotrix fructosivoruns ATCC 49748.</title>
        <authorList>
            <person name="Fomenkov A."/>
            <person name="Grabovich M.Y."/>
            <person name="Roberts R.J."/>
        </authorList>
    </citation>
    <scope>NUCLEOTIDE SEQUENCE [LARGE SCALE GENOMIC DNA]</scope>
    <source>
        <strain evidence="6 8">ATCC 49748</strain>
    </source>
</reference>
<feature type="domain" description="Solute-binding protein family 5" evidence="5">
    <location>
        <begin position="142"/>
        <end position="513"/>
    </location>
</feature>
<evidence type="ECO:0000313" key="8">
    <source>
        <dbReference type="Proteomes" id="UP000664466"/>
    </source>
</evidence>
<evidence type="ECO:0000256" key="2">
    <source>
        <dbReference type="ARBA" id="ARBA00022448"/>
    </source>
</evidence>
<comment type="similarity">
    <text evidence="1">Belongs to the bacterial solute-binding protein 5 family.</text>
</comment>
<dbReference type="Gene3D" id="3.10.105.10">
    <property type="entry name" value="Dipeptide-binding Protein, Domain 3"/>
    <property type="match status" value="1"/>
</dbReference>
<feature type="transmembrane region" description="Helical" evidence="4">
    <location>
        <begin position="7"/>
        <end position="28"/>
    </location>
</feature>
<dbReference type="GO" id="GO:0030288">
    <property type="term" value="C:outer membrane-bounded periplasmic space"/>
    <property type="evidence" value="ECO:0007669"/>
    <property type="project" value="UniProtKB-ARBA"/>
</dbReference>
<keyword evidence="8" id="KW-1185">Reference proteome</keyword>
<dbReference type="EMBL" id="CP072748">
    <property type="protein sequence ID" value="QTX09163.1"/>
    <property type="molecule type" value="Genomic_DNA"/>
</dbReference>
<dbReference type="Gene3D" id="3.40.190.10">
    <property type="entry name" value="Periplasmic binding protein-like II"/>
    <property type="match status" value="1"/>
</dbReference>
<dbReference type="AlphaFoldDB" id="A0A8B0SB63"/>
<accession>A0A8B0SB63</accession>
<gene>
    <name evidence="7" type="ORF">J1836_010925</name>
    <name evidence="6" type="ORF">J1836_15540</name>
</gene>
<evidence type="ECO:0000256" key="4">
    <source>
        <dbReference type="SAM" id="Phobius"/>
    </source>
</evidence>
<dbReference type="SUPFAM" id="SSF53850">
    <property type="entry name" value="Periplasmic binding protein-like II"/>
    <property type="match status" value="1"/>
</dbReference>